<keyword evidence="5 7" id="KW-1133">Transmembrane helix</keyword>
<evidence type="ECO:0000313" key="12">
    <source>
        <dbReference type="EMBL" id="WQG86613.1"/>
    </source>
</evidence>
<keyword evidence="3" id="KW-1003">Cell membrane</keyword>
<dbReference type="InterPro" id="IPR049278">
    <property type="entry name" value="MS_channel_C"/>
</dbReference>
<dbReference type="PANTHER" id="PTHR30347:SF1">
    <property type="entry name" value="MECHANOSENSITIVE CHANNEL MSCK"/>
    <property type="match status" value="1"/>
</dbReference>
<dbReference type="EMBL" id="CP140154">
    <property type="protein sequence ID" value="WQG86613.1"/>
    <property type="molecule type" value="Genomic_DNA"/>
</dbReference>
<dbReference type="SUPFAM" id="SSF50182">
    <property type="entry name" value="Sm-like ribonucleoproteins"/>
    <property type="match status" value="1"/>
</dbReference>
<comment type="subcellular location">
    <subcellularLocation>
        <location evidence="1">Cell membrane</location>
        <topology evidence="1">Multi-pass membrane protein</topology>
    </subcellularLocation>
</comment>
<dbReference type="Gene3D" id="3.30.70.100">
    <property type="match status" value="1"/>
</dbReference>
<evidence type="ECO:0000313" key="13">
    <source>
        <dbReference type="Proteomes" id="UP000183788"/>
    </source>
</evidence>
<feature type="transmembrane region" description="Helical" evidence="7">
    <location>
        <begin position="439"/>
        <end position="459"/>
    </location>
</feature>
<feature type="transmembrane region" description="Helical" evidence="7">
    <location>
        <begin position="381"/>
        <end position="400"/>
    </location>
</feature>
<dbReference type="Pfam" id="PF21082">
    <property type="entry name" value="MS_channel_3rd"/>
    <property type="match status" value="1"/>
</dbReference>
<dbReference type="STRING" id="1004.SAMN05661012_02569"/>
<keyword evidence="8" id="KW-0732">Signal</keyword>
<dbReference type="Gene3D" id="1.10.287.1260">
    <property type="match status" value="1"/>
</dbReference>
<feature type="transmembrane region" description="Helical" evidence="7">
    <location>
        <begin position="351"/>
        <end position="369"/>
    </location>
</feature>
<dbReference type="GO" id="GO:0005886">
    <property type="term" value="C:plasma membrane"/>
    <property type="evidence" value="ECO:0007669"/>
    <property type="project" value="UniProtKB-SubCell"/>
</dbReference>
<dbReference type="InterPro" id="IPR052702">
    <property type="entry name" value="MscS-like_channel"/>
</dbReference>
<evidence type="ECO:0000256" key="8">
    <source>
        <dbReference type="SAM" id="SignalP"/>
    </source>
</evidence>
<comment type="similarity">
    <text evidence="2">Belongs to the MscS (TC 1.A.23) family.</text>
</comment>
<sequence length="837" mass="93565">MKVRLTLLLLFLCHVALLHAQSPATRRPYNATKPLDSATLSKIISQQVKDSSSGKSRLHLSDTSVAVLITRLENYTLMLNEVMSILKRGLDTTEISERLPLIDSSLNVVKRDITALGSTPNVMDLYTNRVLLVQLEWRLNNWQNQLFRFYDKLVNITDTLQQLRRDTTMRDIPAEDELRDIYVGQMATLITKWRQVDSANKRNLLFLGLLQNKVAKRYLESTNLLEDMDFQLSGYSTRMFNKDFSYLWEPPLPGKKGPKFLYVLKRSVAKNIHVLQIFFMIRRPMIAFWLLAAIGFAWWVMSNIRRIRRDHVGSEAETILQQTRYVIVHPVAGTLLLVSTLSALLNIQYPILFIEITWGIAVICVSVIVKKYLPGHLFRRWFLLVLLLALYCVNNLLIQVTFTEQWGIFTGAILGVILGYYLLHSIAQTKLPLPKYAKHAVWILIIMSALSLLLVIMARVTAAKIFGAAGVVSITMSLAIVLSVEILMEAIYLHVEANKHSSTFVSFLDYQHIKARLKSILYVIATVGYLMLVARNLYVYDTLYEMVADMLVAERKIGSFAFTFGGVIVFLLIIWISSVLSQLLTFLLGYTGNNVPTRKGWGSYMLLLRLAILGAGVLLAFAASGIPLDKLAIVVGALGVGIGFGLQNIVNNLVSGIILAFEKPIEVGDTIELGTRTGVVKEIGIRSSRISAGDGSEVIVPNGELIAQQLVNWTLSSRSRRVDISVGVTYGADINKVIQVMKQCLQQHEGVMGAPEPTVLLSNFRDGAMDFQAFFWINDLGQAGSMKSAVLTSIYASLQEAGITIAHPTPQQVQINMDPMFWQQQHPPGPPINPSAP</sequence>
<reference evidence="12 14" key="2">
    <citation type="submission" date="2023-11" db="EMBL/GenBank/DDBJ databases">
        <title>MicrobeMod: A computational toolkit for identifying prokaryotic methylation and restriction-modification with nanopore sequencing.</title>
        <authorList>
            <person name="Crits-Christoph A."/>
            <person name="Kang S.C."/>
            <person name="Lee H."/>
            <person name="Ostrov N."/>
        </authorList>
    </citation>
    <scope>NUCLEOTIDE SEQUENCE [LARGE SCALE GENOMIC DNA]</scope>
    <source>
        <strain evidence="12 14">ATCC 23090</strain>
    </source>
</reference>
<evidence type="ECO:0000256" key="1">
    <source>
        <dbReference type="ARBA" id="ARBA00004651"/>
    </source>
</evidence>
<dbReference type="Proteomes" id="UP001326715">
    <property type="component" value="Chromosome"/>
</dbReference>
<keyword evidence="6 7" id="KW-0472">Membrane</keyword>
<evidence type="ECO:0000313" key="11">
    <source>
        <dbReference type="EMBL" id="SFW56433.1"/>
    </source>
</evidence>
<dbReference type="AlphaFoldDB" id="A0A1K1Q9P9"/>
<feature type="signal peptide" evidence="8">
    <location>
        <begin position="1"/>
        <end position="20"/>
    </location>
</feature>
<evidence type="ECO:0000256" key="2">
    <source>
        <dbReference type="ARBA" id="ARBA00008017"/>
    </source>
</evidence>
<accession>A0A1K1Q9P9</accession>
<feature type="transmembrane region" description="Helical" evidence="7">
    <location>
        <begin position="520"/>
        <end position="540"/>
    </location>
</feature>
<organism evidence="11 13">
    <name type="scientific">Chitinophaga sancti</name>
    <dbReference type="NCBI Taxonomy" id="1004"/>
    <lineage>
        <taxon>Bacteria</taxon>
        <taxon>Pseudomonadati</taxon>
        <taxon>Bacteroidota</taxon>
        <taxon>Chitinophagia</taxon>
        <taxon>Chitinophagales</taxon>
        <taxon>Chitinophagaceae</taxon>
        <taxon>Chitinophaga</taxon>
    </lineage>
</organism>
<keyword evidence="14" id="KW-1185">Reference proteome</keyword>
<dbReference type="SUPFAM" id="SSF82689">
    <property type="entry name" value="Mechanosensitive channel protein MscS (YggB), C-terminal domain"/>
    <property type="match status" value="1"/>
</dbReference>
<keyword evidence="4 7" id="KW-0812">Transmembrane</keyword>
<reference evidence="11 13" key="1">
    <citation type="submission" date="2016-11" db="EMBL/GenBank/DDBJ databases">
        <authorList>
            <person name="Jaros S."/>
            <person name="Januszkiewicz K."/>
            <person name="Wedrychowicz H."/>
        </authorList>
    </citation>
    <scope>NUCLEOTIDE SEQUENCE [LARGE SCALE GENOMIC DNA]</scope>
    <source>
        <strain evidence="11 13">DSM 784</strain>
    </source>
</reference>
<feature type="transmembrane region" description="Helical" evidence="7">
    <location>
        <begin position="286"/>
        <end position="304"/>
    </location>
</feature>
<feature type="transmembrane region" description="Helical" evidence="7">
    <location>
        <begin position="601"/>
        <end position="625"/>
    </location>
</feature>
<evidence type="ECO:0000259" key="9">
    <source>
        <dbReference type="Pfam" id="PF00924"/>
    </source>
</evidence>
<feature type="domain" description="Mechanosensitive ion channel MscS C-terminal" evidence="10">
    <location>
        <begin position="722"/>
        <end position="805"/>
    </location>
</feature>
<evidence type="ECO:0000256" key="7">
    <source>
        <dbReference type="SAM" id="Phobius"/>
    </source>
</evidence>
<evidence type="ECO:0000256" key="4">
    <source>
        <dbReference type="ARBA" id="ARBA00022692"/>
    </source>
</evidence>
<dbReference type="Proteomes" id="UP000183788">
    <property type="component" value="Unassembled WGS sequence"/>
</dbReference>
<dbReference type="InterPro" id="IPR006685">
    <property type="entry name" value="MscS_channel_2nd"/>
</dbReference>
<feature type="transmembrane region" description="Helical" evidence="7">
    <location>
        <begin position="631"/>
        <end position="650"/>
    </location>
</feature>
<feature type="domain" description="Mechanosensitive ion channel MscS" evidence="9">
    <location>
        <begin position="648"/>
        <end position="714"/>
    </location>
</feature>
<dbReference type="Pfam" id="PF00924">
    <property type="entry name" value="MS_channel_2nd"/>
    <property type="match status" value="1"/>
</dbReference>
<evidence type="ECO:0000313" key="14">
    <source>
        <dbReference type="Proteomes" id="UP001326715"/>
    </source>
</evidence>
<dbReference type="SUPFAM" id="SSF82861">
    <property type="entry name" value="Mechanosensitive channel protein MscS (YggB), transmembrane region"/>
    <property type="match status" value="1"/>
</dbReference>
<dbReference type="InterPro" id="IPR010920">
    <property type="entry name" value="LSM_dom_sf"/>
</dbReference>
<dbReference type="EMBL" id="FPIZ01000007">
    <property type="protein sequence ID" value="SFW56433.1"/>
    <property type="molecule type" value="Genomic_DNA"/>
</dbReference>
<feature type="transmembrane region" description="Helical" evidence="7">
    <location>
        <begin position="465"/>
        <end position="484"/>
    </location>
</feature>
<evidence type="ECO:0000256" key="3">
    <source>
        <dbReference type="ARBA" id="ARBA00022475"/>
    </source>
</evidence>
<dbReference type="InterPro" id="IPR023408">
    <property type="entry name" value="MscS_beta-dom_sf"/>
</dbReference>
<evidence type="ECO:0000259" key="10">
    <source>
        <dbReference type="Pfam" id="PF21082"/>
    </source>
</evidence>
<dbReference type="InterPro" id="IPR011066">
    <property type="entry name" value="MscS_channel_C_sf"/>
</dbReference>
<gene>
    <name evidence="11" type="ORF">SAMN05661012_02569</name>
    <name evidence="12" type="ORF">SR876_16875</name>
</gene>
<dbReference type="Gene3D" id="2.30.30.60">
    <property type="match status" value="1"/>
</dbReference>
<feature type="transmembrane region" description="Helical" evidence="7">
    <location>
        <begin position="560"/>
        <end position="589"/>
    </location>
</feature>
<name>A0A1K1Q9P9_9BACT</name>
<dbReference type="PANTHER" id="PTHR30347">
    <property type="entry name" value="POTASSIUM CHANNEL RELATED"/>
    <property type="match status" value="1"/>
</dbReference>
<feature type="chain" id="PRO_5012950270" evidence="8">
    <location>
        <begin position="21"/>
        <end position="837"/>
    </location>
</feature>
<feature type="transmembrane region" description="Helical" evidence="7">
    <location>
        <begin position="406"/>
        <end position="427"/>
    </location>
</feature>
<dbReference type="GO" id="GO:0008381">
    <property type="term" value="F:mechanosensitive monoatomic ion channel activity"/>
    <property type="evidence" value="ECO:0007669"/>
    <property type="project" value="UniProtKB-ARBA"/>
</dbReference>
<dbReference type="InterPro" id="IPR011014">
    <property type="entry name" value="MscS_channel_TM-2"/>
</dbReference>
<proteinExistence type="inferred from homology"/>
<dbReference type="OrthoDB" id="9809206at2"/>
<evidence type="ECO:0000256" key="6">
    <source>
        <dbReference type="ARBA" id="ARBA00023136"/>
    </source>
</evidence>
<evidence type="ECO:0000256" key="5">
    <source>
        <dbReference type="ARBA" id="ARBA00022989"/>
    </source>
</evidence>
<dbReference type="RefSeq" id="WP_072360560.1">
    <property type="nucleotide sequence ID" value="NZ_CP139972.1"/>
</dbReference>
<protein>
    <submittedName>
        <fullName evidence="11">Mechanosensitive ion channel</fullName>
    </submittedName>
</protein>
<feature type="transmembrane region" description="Helical" evidence="7">
    <location>
        <begin position="325"/>
        <end position="345"/>
    </location>
</feature>